<comment type="similarity">
    <text evidence="1">Belongs to the virb1 family.</text>
</comment>
<organism evidence="3 4">
    <name type="scientific">Cognatishimia coralii</name>
    <dbReference type="NCBI Taxonomy" id="3083254"/>
    <lineage>
        <taxon>Bacteria</taxon>
        <taxon>Pseudomonadati</taxon>
        <taxon>Pseudomonadota</taxon>
        <taxon>Alphaproteobacteria</taxon>
        <taxon>Rhodobacterales</taxon>
        <taxon>Paracoccaceae</taxon>
        <taxon>Cognatishimia</taxon>
    </lineage>
</organism>
<dbReference type="SUPFAM" id="SSF53955">
    <property type="entry name" value="Lysozyme-like"/>
    <property type="match status" value="1"/>
</dbReference>
<evidence type="ECO:0000313" key="4">
    <source>
        <dbReference type="Proteomes" id="UP001368270"/>
    </source>
</evidence>
<evidence type="ECO:0000256" key="1">
    <source>
        <dbReference type="ARBA" id="ARBA00009387"/>
    </source>
</evidence>
<accession>A0ABU8QCG0</accession>
<comment type="caution">
    <text evidence="3">The sequence shown here is derived from an EMBL/GenBank/DDBJ whole genome shotgun (WGS) entry which is preliminary data.</text>
</comment>
<reference evidence="3 4" key="1">
    <citation type="submission" date="2024-03" db="EMBL/GenBank/DDBJ databases">
        <title>Cognatishimia coralii sp. nov., a marine bacterium isolated from coral surrounding seawater.</title>
        <authorList>
            <person name="Liu X."/>
            <person name="Liu S."/>
            <person name="Sun H."/>
            <person name="Zhang Y."/>
        </authorList>
    </citation>
    <scope>NUCLEOTIDE SEQUENCE [LARGE SCALE GENOMIC DNA]</scope>
    <source>
        <strain evidence="3 4">D5M38</strain>
    </source>
</reference>
<dbReference type="EMBL" id="JBBGAZ010000001">
    <property type="protein sequence ID" value="MEJ5217106.1"/>
    <property type="molecule type" value="Genomic_DNA"/>
</dbReference>
<evidence type="ECO:0000259" key="2">
    <source>
        <dbReference type="Pfam" id="PF01464"/>
    </source>
</evidence>
<keyword evidence="4" id="KW-1185">Reference proteome</keyword>
<dbReference type="Proteomes" id="UP001368270">
    <property type="component" value="Unassembled WGS sequence"/>
</dbReference>
<evidence type="ECO:0000313" key="3">
    <source>
        <dbReference type="EMBL" id="MEJ5217106.1"/>
    </source>
</evidence>
<gene>
    <name evidence="3" type="ORF">WG622_02545</name>
</gene>
<proteinExistence type="inferred from homology"/>
<protein>
    <submittedName>
        <fullName evidence="3">Transglycosylase SLT domain-containing protein</fullName>
    </submittedName>
</protein>
<sequence>MSKALGAIAFVGAVGGLYYLWRENERQKAGFDMEREALYYEAQWQAEQRRLAEQQPQQNPWAPVIQWGLGEIMNRGNTNNTTTGNGLGGFLDGLFGRNKATSGAGASRNGAQAGGSAGAEFSGMGPGGVDFGAHERRYGLPGGYLERTAQIESAMNPNAKNPRSSAGGLFQFINSTAREYGLVDRYDPVESTDAASRLARDNANYLRRKLGREPTAAELYLAHQQGAGGAARLLADPNRRASEVVGADAVRLNGGNANMTSGQFADKWLDKFNAGYV</sequence>
<feature type="domain" description="Transglycosylase SLT" evidence="2">
    <location>
        <begin position="133"/>
        <end position="207"/>
    </location>
</feature>
<dbReference type="Pfam" id="PF01464">
    <property type="entry name" value="SLT"/>
    <property type="match status" value="1"/>
</dbReference>
<dbReference type="InterPro" id="IPR023346">
    <property type="entry name" value="Lysozyme-like_dom_sf"/>
</dbReference>
<dbReference type="RefSeq" id="WP_339402146.1">
    <property type="nucleotide sequence ID" value="NZ_JBBGAZ010000001.1"/>
</dbReference>
<name>A0ABU8QCG0_9RHOB</name>
<dbReference type="InterPro" id="IPR008258">
    <property type="entry name" value="Transglycosylase_SLT_dom_1"/>
</dbReference>
<dbReference type="Gene3D" id="1.10.530.10">
    <property type="match status" value="1"/>
</dbReference>